<dbReference type="EMBL" id="QJKJ01011554">
    <property type="protein sequence ID" value="RDX70854.1"/>
    <property type="molecule type" value="Genomic_DNA"/>
</dbReference>
<dbReference type="OrthoDB" id="1706811at2759"/>
<dbReference type="Pfam" id="PF13976">
    <property type="entry name" value="gag_pre-integrs"/>
    <property type="match status" value="1"/>
</dbReference>
<feature type="domain" description="GAG-pre-integrase" evidence="1">
    <location>
        <begin position="79"/>
        <end position="137"/>
    </location>
</feature>
<reference evidence="2" key="1">
    <citation type="submission" date="2018-05" db="EMBL/GenBank/DDBJ databases">
        <title>Draft genome of Mucuna pruriens seed.</title>
        <authorList>
            <person name="Nnadi N.E."/>
            <person name="Vos R."/>
            <person name="Hasami M.H."/>
            <person name="Devisetty U.K."/>
            <person name="Aguiy J.C."/>
        </authorList>
    </citation>
    <scope>NUCLEOTIDE SEQUENCE [LARGE SCALE GENOMIC DNA]</scope>
    <source>
        <strain evidence="2">JCA_2017</strain>
    </source>
</reference>
<evidence type="ECO:0000313" key="3">
    <source>
        <dbReference type="Proteomes" id="UP000257109"/>
    </source>
</evidence>
<keyword evidence="3" id="KW-1185">Reference proteome</keyword>
<accession>A0A371EXY0</accession>
<evidence type="ECO:0000259" key="1">
    <source>
        <dbReference type="Pfam" id="PF13976"/>
    </source>
</evidence>
<protein>
    <recommendedName>
        <fullName evidence="1">GAG-pre-integrase domain-containing protein</fullName>
    </recommendedName>
</protein>
<dbReference type="InterPro" id="IPR025724">
    <property type="entry name" value="GAG-pre-integrase_dom"/>
</dbReference>
<feature type="non-terminal residue" evidence="2">
    <location>
        <position position="1"/>
    </location>
</feature>
<evidence type="ECO:0000313" key="2">
    <source>
        <dbReference type="EMBL" id="RDX70854.1"/>
    </source>
</evidence>
<proteinExistence type="predicted"/>
<sequence length="240" mass="27822">MESIAYHISSSLTNIFASLCLMSNLVFVGQLVDDDYPVQFSQFGYFVQDQHSGRIIMKGPKVGLLFPIHFLSSPYLSLPLVSCNSDIIDYQVWHKHLEHLNSNALHDMLKSGFLGNKHTPFLNVVHFDCISCKLGKSKILPFPTHHLNVTQPFDTIHNDIWGYHQLYLIHFTWIYFLHLKVEVFSTFKFFYTYVQTQLSSKIINFHSMERNTCHTHLRNSCNPMALYLKGHAHQPHNKIG</sequence>
<dbReference type="Proteomes" id="UP000257109">
    <property type="component" value="Unassembled WGS sequence"/>
</dbReference>
<name>A0A371EXY0_MUCPR</name>
<gene>
    <name evidence="2" type="ORF">CR513_49858</name>
</gene>
<organism evidence="2 3">
    <name type="scientific">Mucuna pruriens</name>
    <name type="common">Velvet bean</name>
    <name type="synonym">Dolichos pruriens</name>
    <dbReference type="NCBI Taxonomy" id="157652"/>
    <lineage>
        <taxon>Eukaryota</taxon>
        <taxon>Viridiplantae</taxon>
        <taxon>Streptophyta</taxon>
        <taxon>Embryophyta</taxon>
        <taxon>Tracheophyta</taxon>
        <taxon>Spermatophyta</taxon>
        <taxon>Magnoliopsida</taxon>
        <taxon>eudicotyledons</taxon>
        <taxon>Gunneridae</taxon>
        <taxon>Pentapetalae</taxon>
        <taxon>rosids</taxon>
        <taxon>fabids</taxon>
        <taxon>Fabales</taxon>
        <taxon>Fabaceae</taxon>
        <taxon>Papilionoideae</taxon>
        <taxon>50 kb inversion clade</taxon>
        <taxon>NPAAA clade</taxon>
        <taxon>indigoferoid/millettioid clade</taxon>
        <taxon>Phaseoleae</taxon>
        <taxon>Mucuna</taxon>
    </lineage>
</organism>
<dbReference type="AlphaFoldDB" id="A0A371EXY0"/>
<comment type="caution">
    <text evidence="2">The sequence shown here is derived from an EMBL/GenBank/DDBJ whole genome shotgun (WGS) entry which is preliminary data.</text>
</comment>